<dbReference type="AlphaFoldDB" id="X1UHB4"/>
<accession>X1UHB4</accession>
<keyword evidence="3" id="KW-0067">ATP-binding</keyword>
<proteinExistence type="predicted"/>
<dbReference type="Gene3D" id="3.90.740.10">
    <property type="entry name" value="Valyl/Leucyl/Isoleucyl-tRNA synthetase, editing domain"/>
    <property type="match status" value="1"/>
</dbReference>
<dbReference type="SUPFAM" id="SSF50677">
    <property type="entry name" value="ValRS/IleRS/LeuRS editing domain"/>
    <property type="match status" value="1"/>
</dbReference>
<gene>
    <name evidence="7" type="ORF">S12H4_28718</name>
</gene>
<evidence type="ECO:0000259" key="6">
    <source>
        <dbReference type="Pfam" id="PF13603"/>
    </source>
</evidence>
<dbReference type="GO" id="GO:0004812">
    <property type="term" value="F:aminoacyl-tRNA ligase activity"/>
    <property type="evidence" value="ECO:0007669"/>
    <property type="project" value="UniProtKB-KW"/>
</dbReference>
<dbReference type="EMBL" id="BARW01016497">
    <property type="protein sequence ID" value="GAI91744.1"/>
    <property type="molecule type" value="Genomic_DNA"/>
</dbReference>
<evidence type="ECO:0000256" key="3">
    <source>
        <dbReference type="ARBA" id="ARBA00022840"/>
    </source>
</evidence>
<keyword evidence="5" id="KW-0030">Aminoacyl-tRNA synthetase</keyword>
<dbReference type="InterPro" id="IPR009008">
    <property type="entry name" value="Val/Leu/Ile-tRNA-synth_edit"/>
</dbReference>
<dbReference type="GO" id="GO:0005524">
    <property type="term" value="F:ATP binding"/>
    <property type="evidence" value="ECO:0007669"/>
    <property type="project" value="UniProtKB-KW"/>
</dbReference>
<sequence length="50" mass="5594">MGAEIRFPIENTDEKIPVFTTRQDTVYGATFMCLAPEHPLVLNLSKGTLQ</sequence>
<name>X1UHB4_9ZZZZ</name>
<organism evidence="7">
    <name type="scientific">marine sediment metagenome</name>
    <dbReference type="NCBI Taxonomy" id="412755"/>
    <lineage>
        <taxon>unclassified sequences</taxon>
        <taxon>metagenomes</taxon>
        <taxon>ecological metagenomes</taxon>
    </lineage>
</organism>
<evidence type="ECO:0000256" key="5">
    <source>
        <dbReference type="ARBA" id="ARBA00023146"/>
    </source>
</evidence>
<comment type="caution">
    <text evidence="7">The sequence shown here is derived from an EMBL/GenBank/DDBJ whole genome shotgun (WGS) entry which is preliminary data.</text>
</comment>
<dbReference type="GO" id="GO:0002161">
    <property type="term" value="F:aminoacyl-tRNA deacylase activity"/>
    <property type="evidence" value="ECO:0007669"/>
    <property type="project" value="InterPro"/>
</dbReference>
<evidence type="ECO:0000256" key="4">
    <source>
        <dbReference type="ARBA" id="ARBA00022917"/>
    </source>
</evidence>
<protein>
    <recommendedName>
        <fullName evidence="6">Leucyl-tRNA synthetase editing domain-containing protein</fullName>
    </recommendedName>
</protein>
<evidence type="ECO:0000256" key="2">
    <source>
        <dbReference type="ARBA" id="ARBA00022741"/>
    </source>
</evidence>
<feature type="non-terminal residue" evidence="7">
    <location>
        <position position="50"/>
    </location>
</feature>
<evidence type="ECO:0000256" key="1">
    <source>
        <dbReference type="ARBA" id="ARBA00022598"/>
    </source>
</evidence>
<keyword evidence="1" id="KW-0436">Ligase</keyword>
<reference evidence="7" key="1">
    <citation type="journal article" date="2014" name="Front. Microbiol.">
        <title>High frequency of phylogenetically diverse reductive dehalogenase-homologous genes in deep subseafloor sedimentary metagenomes.</title>
        <authorList>
            <person name="Kawai M."/>
            <person name="Futagami T."/>
            <person name="Toyoda A."/>
            <person name="Takaki Y."/>
            <person name="Nishi S."/>
            <person name="Hori S."/>
            <person name="Arai W."/>
            <person name="Tsubouchi T."/>
            <person name="Morono Y."/>
            <person name="Uchiyama I."/>
            <person name="Ito T."/>
            <person name="Fujiyama A."/>
            <person name="Inagaki F."/>
            <person name="Takami H."/>
        </authorList>
    </citation>
    <scope>NUCLEOTIDE SEQUENCE</scope>
    <source>
        <strain evidence="7">Expedition CK06-06</strain>
    </source>
</reference>
<dbReference type="GO" id="GO:0006418">
    <property type="term" value="P:tRNA aminoacylation for protein translation"/>
    <property type="evidence" value="ECO:0007669"/>
    <property type="project" value="InterPro"/>
</dbReference>
<dbReference type="InterPro" id="IPR025709">
    <property type="entry name" value="Leu_tRNA-synth_edit"/>
</dbReference>
<keyword evidence="4" id="KW-0648">Protein biosynthesis</keyword>
<evidence type="ECO:0000313" key="7">
    <source>
        <dbReference type="EMBL" id="GAI91744.1"/>
    </source>
</evidence>
<feature type="domain" description="Leucyl-tRNA synthetase editing" evidence="6">
    <location>
        <begin position="2"/>
        <end position="46"/>
    </location>
</feature>
<dbReference type="Pfam" id="PF13603">
    <property type="entry name" value="tRNA-synt_1_2"/>
    <property type="match status" value="1"/>
</dbReference>
<keyword evidence="2" id="KW-0547">Nucleotide-binding</keyword>